<feature type="binding site" evidence="9">
    <location>
        <position position="91"/>
    </location>
    <ligand>
        <name>L-citrulline</name>
        <dbReference type="ChEBI" id="CHEBI:57743"/>
    </ligand>
</feature>
<feature type="binding site" evidence="9">
    <location>
        <position position="127"/>
    </location>
    <ligand>
        <name>L-citrulline</name>
        <dbReference type="ChEBI" id="CHEBI:57743"/>
    </ligand>
</feature>
<accession>A0A011TPG7</accession>
<dbReference type="Gene3D" id="3.90.1260.10">
    <property type="entry name" value="Argininosuccinate synthetase, chain A, domain 2"/>
    <property type="match status" value="1"/>
</dbReference>
<evidence type="ECO:0000256" key="2">
    <source>
        <dbReference type="ARBA" id="ARBA00011881"/>
    </source>
</evidence>
<feature type="binding site" evidence="9">
    <location>
        <position position="267"/>
    </location>
    <ligand>
        <name>L-citrulline</name>
        <dbReference type="ChEBI" id="CHEBI:57743"/>
    </ligand>
</feature>
<dbReference type="InterPro" id="IPR024074">
    <property type="entry name" value="AS_cat/multimer_dom_body"/>
</dbReference>
<sequence>MSKLKDVKKVVLAYSGGLDTSIILKWLQTELGAEVVTFTADLGQGEELEPARRKAEMMGIRDIRIMDLREEFVKDFVFPMFRANALYEGTYLLGTSIARPLISKHLVEIAEETGADAIAHGATGKGNDQVRFELSAYALNPDIKVIAPWRDWSFKSRTDLIEFAEKHQIPVPKDKQGEAPFSVDANLLHSSSEGKVLEDPWSEPPEYVHQRSVSPLDAPDAATEIEIEFLKGDAVALNGKKLSPATLLAVLNDLGRDNGIGRIDLVENRFVGMKSRGVYETPGGTILLAAHRAIESITLDRGAGHLKDELMPRYAELIYNGFWFSPEREMLQALIDKSQEDVEGTVRLKLYKGNVIVTGRKSAKSLYRDDLVTFEDDRGAYDQKDAEGFIRLNALRLRTLAARRRNTR</sequence>
<dbReference type="eggNOG" id="COG0137">
    <property type="taxonomic scope" value="Bacteria"/>
</dbReference>
<feature type="binding site" evidence="9">
    <location>
        <position position="127"/>
    </location>
    <ligand>
        <name>L-aspartate</name>
        <dbReference type="ChEBI" id="CHEBI:29991"/>
    </ligand>
</feature>
<dbReference type="InterPro" id="IPR018223">
    <property type="entry name" value="Arginosuc_synth_CS"/>
</dbReference>
<dbReference type="GO" id="GO:0000053">
    <property type="term" value="P:argininosuccinate metabolic process"/>
    <property type="evidence" value="ECO:0007669"/>
    <property type="project" value="TreeGrafter"/>
</dbReference>
<dbReference type="InterPro" id="IPR014729">
    <property type="entry name" value="Rossmann-like_a/b/a_fold"/>
</dbReference>
<evidence type="ECO:0000256" key="1">
    <source>
        <dbReference type="ARBA" id="ARBA00004967"/>
    </source>
</evidence>
<evidence type="ECO:0000256" key="6">
    <source>
        <dbReference type="ARBA" id="ARBA00022605"/>
    </source>
</evidence>
<feature type="binding site" evidence="9">
    <location>
        <position position="191"/>
    </location>
    <ligand>
        <name>L-citrulline</name>
        <dbReference type="ChEBI" id="CHEBI:57743"/>
    </ligand>
</feature>
<feature type="binding site" evidence="9">
    <location>
        <begin position="13"/>
        <end position="21"/>
    </location>
    <ligand>
        <name>ATP</name>
        <dbReference type="ChEBI" id="CHEBI:30616"/>
    </ligand>
</feature>
<feature type="binding site" evidence="9">
    <location>
        <position position="40"/>
    </location>
    <ligand>
        <name>ATP</name>
        <dbReference type="ChEBI" id="CHEBI:30616"/>
    </ligand>
</feature>
<dbReference type="InterPro" id="IPR001518">
    <property type="entry name" value="Arginosuc_synth"/>
</dbReference>
<evidence type="ECO:0000259" key="10">
    <source>
        <dbReference type="Pfam" id="PF00764"/>
    </source>
</evidence>
<gene>
    <name evidence="9" type="primary">argG</name>
    <name evidence="12" type="ORF">BG36_06780</name>
    <name evidence="13" type="ORF">DES43_12257</name>
</gene>
<evidence type="ECO:0000313" key="12">
    <source>
        <dbReference type="EMBL" id="EXL05917.1"/>
    </source>
</evidence>
<evidence type="ECO:0000256" key="4">
    <source>
        <dbReference type="ARBA" id="ARBA00022571"/>
    </source>
</evidence>
<protein>
    <recommendedName>
        <fullName evidence="3 9">Argininosuccinate synthase</fullName>
        <ecNumber evidence="3 9">6.3.4.5</ecNumber>
    </recommendedName>
    <alternativeName>
        <fullName evidence="9">Citrulline--aspartate ligase</fullName>
    </alternativeName>
</protein>
<dbReference type="Gene3D" id="3.40.50.620">
    <property type="entry name" value="HUPs"/>
    <property type="match status" value="1"/>
</dbReference>
<feature type="binding site" evidence="9">
    <location>
        <position position="279"/>
    </location>
    <ligand>
        <name>L-citrulline</name>
        <dbReference type="ChEBI" id="CHEBI:57743"/>
    </ligand>
</feature>
<keyword evidence="4 9" id="KW-0055">Arginine biosynthesis</keyword>
<dbReference type="InterPro" id="IPR048268">
    <property type="entry name" value="Arginosuc_syn_C"/>
</dbReference>
<dbReference type="Proteomes" id="UP000019849">
    <property type="component" value="Unassembled WGS sequence"/>
</dbReference>
<keyword evidence="15" id="KW-1185">Reference proteome</keyword>
<dbReference type="FunFam" id="3.40.50.620:FF:000019">
    <property type="entry name" value="Argininosuccinate synthase"/>
    <property type="match status" value="1"/>
</dbReference>
<reference evidence="13 15" key="2">
    <citation type="submission" date="2019-03" db="EMBL/GenBank/DDBJ databases">
        <title>Genomic Encyclopedia of Type Strains, Phase IV (KMG-IV): sequencing the most valuable type-strain genomes for metagenomic binning, comparative biology and taxonomic classification.</title>
        <authorList>
            <person name="Goeker M."/>
        </authorList>
    </citation>
    <scope>NUCLEOTIDE SEQUENCE [LARGE SCALE GENOMIC DNA]</scope>
    <source>
        <strain evidence="13 15">DSM 11603</strain>
    </source>
</reference>
<dbReference type="RefSeq" id="WP_035027343.1">
    <property type="nucleotide sequence ID" value="NZ_KK073890.1"/>
</dbReference>
<evidence type="ECO:0000256" key="9">
    <source>
        <dbReference type="HAMAP-Rule" id="MF_00005"/>
    </source>
</evidence>
<dbReference type="STRING" id="69279.BG36_06780"/>
<evidence type="ECO:0000256" key="5">
    <source>
        <dbReference type="ARBA" id="ARBA00022598"/>
    </source>
</evidence>
<dbReference type="PANTHER" id="PTHR11587">
    <property type="entry name" value="ARGININOSUCCINATE SYNTHASE"/>
    <property type="match status" value="1"/>
</dbReference>
<feature type="binding site" evidence="9">
    <location>
        <position position="123"/>
    </location>
    <ligand>
        <name>L-aspartate</name>
        <dbReference type="ChEBI" id="CHEBI:29991"/>
    </ligand>
</feature>
<evidence type="ECO:0000256" key="8">
    <source>
        <dbReference type="ARBA" id="ARBA00022840"/>
    </source>
</evidence>
<keyword evidence="9" id="KW-0963">Cytoplasm</keyword>
<feature type="binding site" evidence="9">
    <location>
        <position position="131"/>
    </location>
    <ligand>
        <name>L-citrulline</name>
        <dbReference type="ChEBI" id="CHEBI:57743"/>
    </ligand>
</feature>
<dbReference type="PROSITE" id="PS00565">
    <property type="entry name" value="ARGININOSUCCIN_SYN_2"/>
    <property type="match status" value="1"/>
</dbReference>
<evidence type="ECO:0000313" key="15">
    <source>
        <dbReference type="Proteomes" id="UP000294958"/>
    </source>
</evidence>
<dbReference type="PANTHER" id="PTHR11587:SF2">
    <property type="entry name" value="ARGININOSUCCINATE SYNTHASE"/>
    <property type="match status" value="1"/>
</dbReference>
<name>A0A011TPG7_9HYPH</name>
<keyword evidence="5 9" id="KW-0436">Ligase</keyword>
<organism evidence="12 14">
    <name type="scientific">Aquamicrobium defluvii</name>
    <dbReference type="NCBI Taxonomy" id="69279"/>
    <lineage>
        <taxon>Bacteria</taxon>
        <taxon>Pseudomonadati</taxon>
        <taxon>Pseudomonadota</taxon>
        <taxon>Alphaproteobacteria</taxon>
        <taxon>Hyphomicrobiales</taxon>
        <taxon>Phyllobacteriaceae</taxon>
        <taxon>Aquamicrobium</taxon>
    </lineage>
</organism>
<dbReference type="GO" id="GO:0005524">
    <property type="term" value="F:ATP binding"/>
    <property type="evidence" value="ECO:0007669"/>
    <property type="project" value="UniProtKB-UniRule"/>
</dbReference>
<dbReference type="Proteomes" id="UP000294958">
    <property type="component" value="Unassembled WGS sequence"/>
</dbReference>
<comment type="similarity">
    <text evidence="9">Belongs to the argininosuccinate synthase family. Type 1 subfamily.</text>
</comment>
<evidence type="ECO:0000256" key="3">
    <source>
        <dbReference type="ARBA" id="ARBA00012286"/>
    </source>
</evidence>
<feature type="binding site" evidence="9">
    <location>
        <position position="96"/>
    </location>
    <ligand>
        <name>L-citrulline</name>
        <dbReference type="ChEBI" id="CHEBI:57743"/>
    </ligand>
</feature>
<evidence type="ECO:0000313" key="14">
    <source>
        <dbReference type="Proteomes" id="UP000019849"/>
    </source>
</evidence>
<comment type="subcellular location">
    <subcellularLocation>
        <location evidence="9">Cytoplasm</location>
    </subcellularLocation>
</comment>
<keyword evidence="8 9" id="KW-0067">ATP-binding</keyword>
<dbReference type="HOGENOM" id="CLU_032784_4_2_5"/>
<keyword evidence="6 9" id="KW-0028">Amino-acid biosynthesis</keyword>
<feature type="domain" description="Arginosuccinate synthase-like N-terminal" evidence="10">
    <location>
        <begin position="9"/>
        <end position="170"/>
    </location>
</feature>
<dbReference type="GO" id="GO:0000050">
    <property type="term" value="P:urea cycle"/>
    <property type="evidence" value="ECO:0007669"/>
    <property type="project" value="TreeGrafter"/>
</dbReference>
<dbReference type="AlphaFoldDB" id="A0A011TPG7"/>
<comment type="caution">
    <text evidence="12">The sequence shown here is derived from an EMBL/GenBank/DDBJ whole genome shotgun (WGS) entry which is preliminary data.</text>
</comment>
<proteinExistence type="inferred from homology"/>
<dbReference type="PATRIC" id="fig|69279.3.peg.2743"/>
<dbReference type="GO" id="GO:0005737">
    <property type="term" value="C:cytoplasm"/>
    <property type="evidence" value="ECO:0007669"/>
    <property type="project" value="UniProtKB-SubCell"/>
</dbReference>
<evidence type="ECO:0000259" key="11">
    <source>
        <dbReference type="Pfam" id="PF20979"/>
    </source>
</evidence>
<dbReference type="OrthoDB" id="9801641at2"/>
<dbReference type="GO" id="GO:0004055">
    <property type="term" value="F:argininosuccinate synthase activity"/>
    <property type="evidence" value="ECO:0007669"/>
    <property type="project" value="UniProtKB-UniRule"/>
</dbReference>
<dbReference type="PROSITE" id="PS00564">
    <property type="entry name" value="ARGININOSUCCIN_SYN_1"/>
    <property type="match status" value="1"/>
</dbReference>
<feature type="domain" description="Arginosuccinate synthase C-terminal" evidence="11">
    <location>
        <begin position="181"/>
        <end position="398"/>
    </location>
</feature>
<comment type="pathway">
    <text evidence="1 9">Amino-acid biosynthesis; L-arginine biosynthesis; L-arginine from L-ornithine and carbamoyl phosphate: step 2/3.</text>
</comment>
<feature type="binding site" evidence="9">
    <location>
        <position position="182"/>
    </location>
    <ligand>
        <name>L-citrulline</name>
        <dbReference type="ChEBI" id="CHEBI:57743"/>
    </ligand>
</feature>
<dbReference type="InterPro" id="IPR023434">
    <property type="entry name" value="Arginosuc_synth_type_1_subfam"/>
</dbReference>
<evidence type="ECO:0000256" key="7">
    <source>
        <dbReference type="ARBA" id="ARBA00022741"/>
    </source>
</evidence>
<evidence type="ECO:0000313" key="13">
    <source>
        <dbReference type="EMBL" id="TDR33463.1"/>
    </source>
</evidence>
<comment type="subunit">
    <text evidence="2 9">Homotetramer.</text>
</comment>
<dbReference type="Gene3D" id="1.20.5.470">
    <property type="entry name" value="Single helix bin"/>
    <property type="match status" value="1"/>
</dbReference>
<dbReference type="NCBIfam" id="NF001770">
    <property type="entry name" value="PRK00509.1"/>
    <property type="match status" value="1"/>
</dbReference>
<dbReference type="NCBIfam" id="TIGR00032">
    <property type="entry name" value="argG"/>
    <property type="match status" value="1"/>
</dbReference>
<dbReference type="GO" id="GO:0006526">
    <property type="term" value="P:L-arginine biosynthetic process"/>
    <property type="evidence" value="ECO:0007669"/>
    <property type="project" value="UniProtKB-UniRule"/>
</dbReference>
<dbReference type="Pfam" id="PF00764">
    <property type="entry name" value="Arginosuc_synth"/>
    <property type="match status" value="1"/>
</dbReference>
<dbReference type="HAMAP" id="MF_00005">
    <property type="entry name" value="Arg_succ_synth_type1"/>
    <property type="match status" value="1"/>
</dbReference>
<dbReference type="InterPro" id="IPR048267">
    <property type="entry name" value="Arginosuc_syn_N"/>
</dbReference>
<dbReference type="CDD" id="cd01999">
    <property type="entry name" value="ASS"/>
    <property type="match status" value="1"/>
</dbReference>
<comment type="catalytic activity">
    <reaction evidence="9">
        <text>L-citrulline + L-aspartate + ATP = 2-(N(omega)-L-arginino)succinate + AMP + diphosphate + H(+)</text>
        <dbReference type="Rhea" id="RHEA:10932"/>
        <dbReference type="ChEBI" id="CHEBI:15378"/>
        <dbReference type="ChEBI" id="CHEBI:29991"/>
        <dbReference type="ChEBI" id="CHEBI:30616"/>
        <dbReference type="ChEBI" id="CHEBI:33019"/>
        <dbReference type="ChEBI" id="CHEBI:57472"/>
        <dbReference type="ChEBI" id="CHEBI:57743"/>
        <dbReference type="ChEBI" id="CHEBI:456215"/>
        <dbReference type="EC" id="6.3.4.5"/>
    </reaction>
</comment>
<dbReference type="Pfam" id="PF20979">
    <property type="entry name" value="Arginosuc_syn_C"/>
    <property type="match status" value="1"/>
</dbReference>
<dbReference type="EMBL" id="JENY01000018">
    <property type="protein sequence ID" value="EXL05917.1"/>
    <property type="molecule type" value="Genomic_DNA"/>
</dbReference>
<dbReference type="EC" id="6.3.4.5" evidence="3 9"/>
<dbReference type="EMBL" id="SNZF01000022">
    <property type="protein sequence ID" value="TDR33463.1"/>
    <property type="molecule type" value="Genomic_DNA"/>
</dbReference>
<feature type="binding site" evidence="9">
    <location>
        <position position="128"/>
    </location>
    <ligand>
        <name>L-aspartate</name>
        <dbReference type="ChEBI" id="CHEBI:29991"/>
    </ligand>
</feature>
<reference evidence="12 14" key="1">
    <citation type="submission" date="2014-02" db="EMBL/GenBank/DDBJ databases">
        <title>Aquamicrobium defluvii Genome sequencing.</title>
        <authorList>
            <person name="Wang X."/>
        </authorList>
    </citation>
    <scope>NUCLEOTIDE SEQUENCE [LARGE SCALE GENOMIC DNA]</scope>
    <source>
        <strain evidence="12 14">W13Z1</strain>
    </source>
</reference>
<dbReference type="SUPFAM" id="SSF69864">
    <property type="entry name" value="Argininosuccinate synthetase, C-terminal domain"/>
    <property type="match status" value="1"/>
</dbReference>
<dbReference type="UniPathway" id="UPA00068">
    <property type="reaction ID" value="UER00113"/>
</dbReference>
<dbReference type="FunFam" id="3.90.1260.10:FF:000007">
    <property type="entry name" value="Argininosuccinate synthase"/>
    <property type="match status" value="1"/>
</dbReference>
<dbReference type="SUPFAM" id="SSF52402">
    <property type="entry name" value="Adenine nucleotide alpha hydrolases-like"/>
    <property type="match status" value="1"/>
</dbReference>
<feature type="binding site" evidence="9">
    <location>
        <position position="121"/>
    </location>
    <ligand>
        <name>ATP</name>
        <dbReference type="ChEBI" id="CHEBI:30616"/>
    </ligand>
</feature>
<keyword evidence="7 9" id="KW-0547">Nucleotide-binding</keyword>